<dbReference type="AlphaFoldDB" id="A0AAX1FLC4"/>
<sequence length="53" mass="5898">MQSIMTILCPFNGKTDRIGIESGIEPTEETLIMLLCGVEALMHTKSNYKILRG</sequence>
<accession>A0AAX1FLC4</accession>
<dbReference type="EMBL" id="CP003540">
    <property type="protein sequence ID" value="QGW56955.1"/>
    <property type="molecule type" value="Genomic_DNA"/>
</dbReference>
<dbReference type="Proteomes" id="UP000006465">
    <property type="component" value="Chromosome"/>
</dbReference>
<gene>
    <name evidence="1" type="ORF">CP258_06415</name>
</gene>
<reference evidence="1 2" key="1">
    <citation type="journal article" date="2013" name="J. Biotechnol.">
        <title>Genome sequence of Corynebacterium pseudotuberculosis biovar equi strain 258 and prediction of antigenic targets to improve biotechnological vaccine production.</title>
        <authorList>
            <person name="Soares S.C."/>
            <person name="Trost E."/>
            <person name="Ramos R.T."/>
            <person name="Carneiro A.R."/>
            <person name="Santos A.R."/>
            <person name="Pinto A.C."/>
            <person name="Barbosa E."/>
            <person name="Aburjaile F."/>
            <person name="Ali A."/>
            <person name="Diniz C.A."/>
            <person name="Hassan S.S."/>
            <person name="Fiaux K."/>
            <person name="Guimaraes L.C."/>
            <person name="Bakhtiar S.M."/>
            <person name="Pereira U."/>
            <person name="Almeida S.S."/>
            <person name="Abreu V.A."/>
            <person name="Rocha F.S."/>
            <person name="Dorella F.A."/>
            <person name="Miyoshi A."/>
            <person name="Silva A."/>
            <person name="Azevedo V."/>
            <person name="Tauch A."/>
        </authorList>
    </citation>
    <scope>NUCLEOTIDE SEQUENCE [LARGE SCALE GENOMIC DNA]</scope>
    <source>
        <strain evidence="1 2">258</strain>
    </source>
</reference>
<evidence type="ECO:0000313" key="2">
    <source>
        <dbReference type="Proteomes" id="UP000006465"/>
    </source>
</evidence>
<organism evidence="1 2">
    <name type="scientific">Corynebacterium pseudotuberculosis 258</name>
    <dbReference type="NCBI Taxonomy" id="1168865"/>
    <lineage>
        <taxon>Bacteria</taxon>
        <taxon>Bacillati</taxon>
        <taxon>Actinomycetota</taxon>
        <taxon>Actinomycetes</taxon>
        <taxon>Mycobacteriales</taxon>
        <taxon>Corynebacteriaceae</taxon>
        <taxon>Corynebacterium</taxon>
    </lineage>
</organism>
<evidence type="ECO:0000313" key="1">
    <source>
        <dbReference type="EMBL" id="QGW56955.1"/>
    </source>
</evidence>
<proteinExistence type="predicted"/>
<dbReference type="KEGG" id="coe:CP258_06415"/>
<protein>
    <submittedName>
        <fullName evidence="1">PTS galactitol transporter subunit IIB</fullName>
    </submittedName>
</protein>
<name>A0AAX1FLC4_CORPS</name>